<evidence type="ECO:0000256" key="2">
    <source>
        <dbReference type="ARBA" id="ARBA00022840"/>
    </source>
</evidence>
<dbReference type="Proteomes" id="UP001597114">
    <property type="component" value="Unassembled WGS sequence"/>
</dbReference>
<dbReference type="InterPro" id="IPR041664">
    <property type="entry name" value="AAA_16"/>
</dbReference>
<evidence type="ECO:0000313" key="6">
    <source>
        <dbReference type="Proteomes" id="UP001597114"/>
    </source>
</evidence>
<sequence>MKRRLVLRGRHAECEALERLLKAVRAGESRALVVCGEAGVGKTSLLEYLVERAPGCRVARAAGVQSEMELPFAGLHQLCVPMLASLPRLPAPQRDALVTAFGLSAGPAPDRFLVGLAVLGLLAEVAAERPLICVIDDAHWLDHASAQALAFAARRLRAESVALLIAARTTEAAEEWSGLPQLVLAGLSDDEARALLNSAVPGVVDERILDRIVAETRGNPLALLELPRGMTPAELAGGFGSPRATALPQQIEDSFRRQLTPLPADTRRLLLVAAAEPVGDPVLVWRAAQGRGITVAAAMPAAGLVEIAAQVRFRHPLVRAAIYDAATPQERQHVHRALADATDPEAEPDRRAWHKAQSAPGPDEDVAADLEQSAGRARARGGLAATAAFLARAVELTPDPQRRAERALAAAKATHQAGPSDTALNLLSIAEAGPLDELARTHVQHLRGQIVFARHRGREAPPLLLQAARRLEPLDVRLARETYLDALLAARFAGALGHGDSVREVAHAAAGAPPAPHPPRAADLLLDALAVRYTDGYAAAAPMTTRALRAFCDAHISGEEGLRRFHLVCMTAMDLWDHETWYLLSSRLLRLAEAGALTTLHLALAARSLAHTYAGQLPEAAALAEEQETLTEATGSRHTSHSALMRVAWQGREAETAQLIDDITAKALTRGEGFSLTIVGWAQALLCNGLGRYEDALTAARQAREQTAEGAAAWEALVELIEAATRSGETEAAADAFTLLSQMTRASGTDWALGIEARSCALLSTGHAAETAYLEAIDRFGRTRIRGELARAHLLYGEWLRRERRRLDAREQLLTAHEMFAAMGMEAFAQRATRELQAAGGTARQRPIESHTELTIQEAQIARLVREGLTNNEISVRLIISPRTVEWHLSRIFSKLNITSRRQL</sequence>
<dbReference type="Gene3D" id="1.10.10.10">
    <property type="entry name" value="Winged helix-like DNA-binding domain superfamily/Winged helix DNA-binding domain"/>
    <property type="match status" value="1"/>
</dbReference>
<dbReference type="CDD" id="cd06170">
    <property type="entry name" value="LuxR_C_like"/>
    <property type="match status" value="1"/>
</dbReference>
<name>A0ABW4EZ59_9PSEU</name>
<dbReference type="SUPFAM" id="SSF46894">
    <property type="entry name" value="C-terminal effector domain of the bipartite response regulators"/>
    <property type="match status" value="1"/>
</dbReference>
<dbReference type="SMART" id="SM00421">
    <property type="entry name" value="HTH_LUXR"/>
    <property type="match status" value="1"/>
</dbReference>
<evidence type="ECO:0000313" key="5">
    <source>
        <dbReference type="EMBL" id="MFD1519842.1"/>
    </source>
</evidence>
<accession>A0ABW4EZ59</accession>
<dbReference type="Gene3D" id="3.40.50.300">
    <property type="entry name" value="P-loop containing nucleotide triphosphate hydrolases"/>
    <property type="match status" value="1"/>
</dbReference>
<dbReference type="InterPro" id="IPR036388">
    <property type="entry name" value="WH-like_DNA-bd_sf"/>
</dbReference>
<protein>
    <submittedName>
        <fullName evidence="5">AAA family ATPase</fullName>
    </submittedName>
</protein>
<comment type="caution">
    <text evidence="5">The sequence shown here is derived from an EMBL/GenBank/DDBJ whole genome shotgun (WGS) entry which is preliminary data.</text>
</comment>
<dbReference type="PANTHER" id="PTHR16305:SF35">
    <property type="entry name" value="TRANSCRIPTIONAL ACTIVATOR DOMAIN"/>
    <property type="match status" value="1"/>
</dbReference>
<keyword evidence="2" id="KW-0067">ATP-binding</keyword>
<dbReference type="Pfam" id="PF13191">
    <property type="entry name" value="AAA_16"/>
    <property type="match status" value="1"/>
</dbReference>
<dbReference type="Pfam" id="PF00196">
    <property type="entry name" value="GerE"/>
    <property type="match status" value="1"/>
</dbReference>
<organism evidence="5 6">
    <name type="scientific">Pseudonocardia yunnanensis</name>
    <dbReference type="NCBI Taxonomy" id="58107"/>
    <lineage>
        <taxon>Bacteria</taxon>
        <taxon>Bacillati</taxon>
        <taxon>Actinomycetota</taxon>
        <taxon>Actinomycetes</taxon>
        <taxon>Pseudonocardiales</taxon>
        <taxon>Pseudonocardiaceae</taxon>
        <taxon>Pseudonocardia</taxon>
    </lineage>
</organism>
<dbReference type="EMBL" id="JBHUCO010000021">
    <property type="protein sequence ID" value="MFD1519842.1"/>
    <property type="molecule type" value="Genomic_DNA"/>
</dbReference>
<dbReference type="InterPro" id="IPR000792">
    <property type="entry name" value="Tscrpt_reg_LuxR_C"/>
</dbReference>
<evidence type="ECO:0000259" key="4">
    <source>
        <dbReference type="PROSITE" id="PS50043"/>
    </source>
</evidence>
<dbReference type="PROSITE" id="PS50043">
    <property type="entry name" value="HTH_LUXR_2"/>
    <property type="match status" value="1"/>
</dbReference>
<keyword evidence="6" id="KW-1185">Reference proteome</keyword>
<evidence type="ECO:0000256" key="3">
    <source>
        <dbReference type="SAM" id="MobiDB-lite"/>
    </source>
</evidence>
<dbReference type="PANTHER" id="PTHR16305">
    <property type="entry name" value="TESTICULAR SOLUBLE ADENYLYL CYCLASE"/>
    <property type="match status" value="1"/>
</dbReference>
<proteinExistence type="predicted"/>
<dbReference type="PRINTS" id="PR00038">
    <property type="entry name" value="HTHLUXR"/>
</dbReference>
<evidence type="ECO:0000256" key="1">
    <source>
        <dbReference type="ARBA" id="ARBA00022741"/>
    </source>
</evidence>
<dbReference type="RefSeq" id="WP_344723483.1">
    <property type="nucleotide sequence ID" value="NZ_BAAAUS010000020.1"/>
</dbReference>
<reference evidence="6" key="1">
    <citation type="journal article" date="2019" name="Int. J. Syst. Evol. Microbiol.">
        <title>The Global Catalogue of Microorganisms (GCM) 10K type strain sequencing project: providing services to taxonomists for standard genome sequencing and annotation.</title>
        <authorList>
            <consortium name="The Broad Institute Genomics Platform"/>
            <consortium name="The Broad Institute Genome Sequencing Center for Infectious Disease"/>
            <person name="Wu L."/>
            <person name="Ma J."/>
        </authorList>
    </citation>
    <scope>NUCLEOTIDE SEQUENCE [LARGE SCALE GENOMIC DNA]</scope>
    <source>
        <strain evidence="6">CCM 7043</strain>
    </source>
</reference>
<dbReference type="PROSITE" id="PS00622">
    <property type="entry name" value="HTH_LUXR_1"/>
    <property type="match status" value="1"/>
</dbReference>
<gene>
    <name evidence="5" type="ORF">ACFSJD_20270</name>
</gene>
<dbReference type="SUPFAM" id="SSF52540">
    <property type="entry name" value="P-loop containing nucleoside triphosphate hydrolases"/>
    <property type="match status" value="1"/>
</dbReference>
<feature type="domain" description="HTH luxR-type" evidence="4">
    <location>
        <begin position="847"/>
        <end position="904"/>
    </location>
</feature>
<feature type="region of interest" description="Disordered" evidence="3">
    <location>
        <begin position="340"/>
        <end position="366"/>
    </location>
</feature>
<dbReference type="InterPro" id="IPR027417">
    <property type="entry name" value="P-loop_NTPase"/>
</dbReference>
<dbReference type="InterPro" id="IPR016032">
    <property type="entry name" value="Sig_transdc_resp-reg_C-effctor"/>
</dbReference>
<keyword evidence="1" id="KW-0547">Nucleotide-binding</keyword>